<dbReference type="RefSeq" id="XP_016476503.1">
    <property type="nucleotide sequence ID" value="XM_016621017.1"/>
</dbReference>
<dbReference type="OrthoDB" id="1930928at2759"/>
<evidence type="ECO:0000313" key="3">
    <source>
        <dbReference type="RefSeq" id="XP_016476503.1"/>
    </source>
</evidence>
<gene>
    <name evidence="2 3 4" type="primary">LOC107798065</name>
</gene>
<dbReference type="RefSeq" id="XP_016476502.1">
    <property type="nucleotide sequence ID" value="XM_016621016.1"/>
</dbReference>
<dbReference type="PANTHER" id="PTHR45786:SF78">
    <property type="entry name" value="ATP-DEPENDENT DNA HELICASE"/>
    <property type="match status" value="1"/>
</dbReference>
<feature type="compositionally biased region" description="Basic and acidic residues" evidence="1">
    <location>
        <begin position="21"/>
        <end position="31"/>
    </location>
</feature>
<reference evidence="2 3" key="1">
    <citation type="submission" date="2025-04" db="UniProtKB">
        <authorList>
            <consortium name="RefSeq"/>
        </authorList>
    </citation>
    <scope>IDENTIFICATION</scope>
</reference>
<evidence type="ECO:0000313" key="4">
    <source>
        <dbReference type="RefSeq" id="XP_016476504.1"/>
    </source>
</evidence>
<dbReference type="PANTHER" id="PTHR45786">
    <property type="entry name" value="DNA BINDING PROTEIN-LIKE"/>
    <property type="match status" value="1"/>
</dbReference>
<feature type="region of interest" description="Disordered" evidence="1">
    <location>
        <begin position="1"/>
        <end position="38"/>
    </location>
</feature>
<feature type="compositionally biased region" description="Polar residues" evidence="1">
    <location>
        <begin position="1"/>
        <end position="19"/>
    </location>
</feature>
<dbReference type="AlphaFoldDB" id="A0A1S4AJA7"/>
<proteinExistence type="predicted"/>
<evidence type="ECO:0000256" key="1">
    <source>
        <dbReference type="SAM" id="MobiDB-lite"/>
    </source>
</evidence>
<name>A0A1S4AJA7_TOBAC</name>
<sequence length="298" mass="34546">MSGDKNSVSISRSGQQNKSPRLADRSAEMKLNRRKKYKEISADRKEALLLHRRMKEFDSRKRLLESRSLDNSVNSTTLSNSKLQRESALIIRDSALSSKQGVRLHRRSPLHVTGSQTKYVALKVVPNCKFCAAKRFQYEHLGFCCNKGSIKLTSHKMPTELRNLFLGTSEESDHFRTYVRTYNNMFAFTSLGVKYDRDLAKRNHGIYTFRVQGKMYHFIDDLYPANEKGRNLQLYFYDNENEVANRIACSTRVHESMIRKLMNILQNNPYCVFLKSLADVPELSNFYIALKCDSDLDQ</sequence>
<dbReference type="RefSeq" id="XP_016476504.1">
    <property type="nucleotide sequence ID" value="XM_016621018.1"/>
</dbReference>
<protein>
    <submittedName>
        <fullName evidence="2 3">Uncharacterized protein isoform X3</fullName>
    </submittedName>
</protein>
<evidence type="ECO:0000313" key="2">
    <source>
        <dbReference type="RefSeq" id="XP_016476502.1"/>
    </source>
</evidence>
<organism evidence="3">
    <name type="scientific">Nicotiana tabacum</name>
    <name type="common">Common tobacco</name>
    <dbReference type="NCBI Taxonomy" id="4097"/>
    <lineage>
        <taxon>Eukaryota</taxon>
        <taxon>Viridiplantae</taxon>
        <taxon>Streptophyta</taxon>
        <taxon>Embryophyta</taxon>
        <taxon>Tracheophyta</taxon>
        <taxon>Spermatophyta</taxon>
        <taxon>Magnoliopsida</taxon>
        <taxon>eudicotyledons</taxon>
        <taxon>Gunneridae</taxon>
        <taxon>Pentapetalae</taxon>
        <taxon>asterids</taxon>
        <taxon>lamiids</taxon>
        <taxon>Solanales</taxon>
        <taxon>Solanaceae</taxon>
        <taxon>Nicotianoideae</taxon>
        <taxon>Nicotianeae</taxon>
        <taxon>Nicotiana</taxon>
    </lineage>
</organism>
<accession>A0A1S4AJA7</accession>